<proteinExistence type="predicted"/>
<dbReference type="InterPro" id="IPR036237">
    <property type="entry name" value="Xyl_isomerase-like_sf"/>
</dbReference>
<sequence>MPTPFTDLSRLSLNQATTQHWSVRQAVEGCVRVGVPAIGFWRHKVAETGLQESARIVREAGLQVSSLCRGGWFDALTAEGRRKQLDDNRRAIEEAATLGTDVLVLVCGPAANRDLPSARAYVEEAIATLLPYAAENGVRLGIEPLHPMYTGDRSVIVTLEQANSIVQRLTHEYVGVVIDVYHVWWEPDIEAQIRAAAGRILGFHICDWLVPTPDMLNGRGMMGDGVIDIRRLRGLVEEAGYNGLIEVEIFNNALWEMPGDEVLQLMASRYLAHA</sequence>
<dbReference type="SUPFAM" id="SSF51658">
    <property type="entry name" value="Xylose isomerase-like"/>
    <property type="match status" value="1"/>
</dbReference>
<accession>A0A8J3IN06</accession>
<dbReference type="InterPro" id="IPR013022">
    <property type="entry name" value="Xyl_isomerase-like_TIM-brl"/>
</dbReference>
<reference evidence="2" key="1">
    <citation type="submission" date="2020-10" db="EMBL/GenBank/DDBJ databases">
        <title>Taxonomic study of unclassified bacteria belonging to the class Ktedonobacteria.</title>
        <authorList>
            <person name="Yabe S."/>
            <person name="Wang C.M."/>
            <person name="Zheng Y."/>
            <person name="Sakai Y."/>
            <person name="Cavaletti L."/>
            <person name="Monciardini P."/>
            <person name="Donadio S."/>
        </authorList>
    </citation>
    <scope>NUCLEOTIDE SEQUENCE</scope>
    <source>
        <strain evidence="2">ID150040</strain>
    </source>
</reference>
<protein>
    <submittedName>
        <fullName evidence="2">Xylose isomerase</fullName>
    </submittedName>
</protein>
<comment type="caution">
    <text evidence="2">The sequence shown here is derived from an EMBL/GenBank/DDBJ whole genome shotgun (WGS) entry which is preliminary data.</text>
</comment>
<keyword evidence="3" id="KW-1185">Reference proteome</keyword>
<evidence type="ECO:0000313" key="2">
    <source>
        <dbReference type="EMBL" id="GHO97068.1"/>
    </source>
</evidence>
<dbReference type="Proteomes" id="UP000597444">
    <property type="component" value="Unassembled WGS sequence"/>
</dbReference>
<name>A0A8J3IN06_9CHLR</name>
<feature type="domain" description="Xylose isomerase-like TIM barrel" evidence="1">
    <location>
        <begin position="33"/>
        <end position="253"/>
    </location>
</feature>
<dbReference type="InterPro" id="IPR050312">
    <property type="entry name" value="IolE/XylAMocC-like"/>
</dbReference>
<evidence type="ECO:0000313" key="3">
    <source>
        <dbReference type="Proteomes" id="UP000597444"/>
    </source>
</evidence>
<dbReference type="RefSeq" id="WP_220207657.1">
    <property type="nucleotide sequence ID" value="NZ_BNJK01000001.1"/>
</dbReference>
<dbReference type="AlphaFoldDB" id="A0A8J3IN06"/>
<dbReference type="EMBL" id="BNJK01000001">
    <property type="protein sequence ID" value="GHO97068.1"/>
    <property type="molecule type" value="Genomic_DNA"/>
</dbReference>
<dbReference type="Gene3D" id="3.20.20.150">
    <property type="entry name" value="Divalent-metal-dependent TIM barrel enzymes"/>
    <property type="match status" value="1"/>
</dbReference>
<dbReference type="PANTHER" id="PTHR12110:SF52">
    <property type="entry name" value="XYLOSE ISOMERASE"/>
    <property type="match status" value="1"/>
</dbReference>
<dbReference type="GO" id="GO:0016853">
    <property type="term" value="F:isomerase activity"/>
    <property type="evidence" value="ECO:0007669"/>
    <property type="project" value="UniProtKB-KW"/>
</dbReference>
<dbReference type="Pfam" id="PF01261">
    <property type="entry name" value="AP_endonuc_2"/>
    <property type="match status" value="1"/>
</dbReference>
<evidence type="ECO:0000259" key="1">
    <source>
        <dbReference type="Pfam" id="PF01261"/>
    </source>
</evidence>
<gene>
    <name evidence="2" type="ORF">KSF_071160</name>
</gene>
<dbReference type="PANTHER" id="PTHR12110">
    <property type="entry name" value="HYDROXYPYRUVATE ISOMERASE"/>
    <property type="match status" value="1"/>
</dbReference>
<organism evidence="2 3">
    <name type="scientific">Reticulibacter mediterranei</name>
    <dbReference type="NCBI Taxonomy" id="2778369"/>
    <lineage>
        <taxon>Bacteria</taxon>
        <taxon>Bacillati</taxon>
        <taxon>Chloroflexota</taxon>
        <taxon>Ktedonobacteria</taxon>
        <taxon>Ktedonobacterales</taxon>
        <taxon>Reticulibacteraceae</taxon>
        <taxon>Reticulibacter</taxon>
    </lineage>
</organism>
<keyword evidence="2" id="KW-0413">Isomerase</keyword>